<evidence type="ECO:0000313" key="3">
    <source>
        <dbReference type="Proteomes" id="UP000006591"/>
    </source>
</evidence>
<feature type="signal peptide" evidence="1">
    <location>
        <begin position="1"/>
        <end position="18"/>
    </location>
</feature>
<accession>A0A0E0GIC7</accession>
<evidence type="ECO:0000313" key="2">
    <source>
        <dbReference type="EnsemblPlants" id="ONIVA03G07580.2"/>
    </source>
</evidence>
<keyword evidence="1" id="KW-0732">Signal</keyword>
<reference evidence="2" key="1">
    <citation type="submission" date="2015-04" db="UniProtKB">
        <authorList>
            <consortium name="EnsemblPlants"/>
        </authorList>
    </citation>
    <scope>IDENTIFICATION</scope>
    <source>
        <strain evidence="2">SL10</strain>
    </source>
</reference>
<organism evidence="2">
    <name type="scientific">Oryza nivara</name>
    <name type="common">Indian wild rice</name>
    <name type="synonym">Oryza sativa f. spontanea</name>
    <dbReference type="NCBI Taxonomy" id="4536"/>
    <lineage>
        <taxon>Eukaryota</taxon>
        <taxon>Viridiplantae</taxon>
        <taxon>Streptophyta</taxon>
        <taxon>Embryophyta</taxon>
        <taxon>Tracheophyta</taxon>
        <taxon>Spermatophyta</taxon>
        <taxon>Magnoliopsida</taxon>
        <taxon>Liliopsida</taxon>
        <taxon>Poales</taxon>
        <taxon>Poaceae</taxon>
        <taxon>BOP clade</taxon>
        <taxon>Oryzoideae</taxon>
        <taxon>Oryzeae</taxon>
        <taxon>Oryzinae</taxon>
        <taxon>Oryza</taxon>
    </lineage>
</organism>
<protein>
    <recommendedName>
        <fullName evidence="4">Histidine kinase/HSP90-like ATPase domain-containing protein</fullName>
    </recommendedName>
</protein>
<keyword evidence="3" id="KW-1185">Reference proteome</keyword>
<dbReference type="HOGENOM" id="CLU_2112821_0_0_1"/>
<dbReference type="EnsemblPlants" id="ONIVA03G07580.2">
    <property type="protein sequence ID" value="ONIVA03G07580.2"/>
    <property type="gene ID" value="ONIVA03G07580"/>
</dbReference>
<reference evidence="2" key="2">
    <citation type="submission" date="2018-04" db="EMBL/GenBank/DDBJ databases">
        <title>OnivRS2 (Oryza nivara Reference Sequence Version 2).</title>
        <authorList>
            <person name="Zhang J."/>
            <person name="Kudrna D."/>
            <person name="Lee S."/>
            <person name="Talag J."/>
            <person name="Rajasekar S."/>
            <person name="Welchert J."/>
            <person name="Hsing Y.-I."/>
            <person name="Wing R.A."/>
        </authorList>
    </citation>
    <scope>NUCLEOTIDE SEQUENCE [LARGE SCALE GENOMIC DNA]</scope>
    <source>
        <strain evidence="2">SL10</strain>
    </source>
</reference>
<name>A0A0E0GIC7_ORYNI</name>
<feature type="chain" id="PRO_5002360770" description="Histidine kinase/HSP90-like ATPase domain-containing protein" evidence="1">
    <location>
        <begin position="19"/>
        <end position="115"/>
    </location>
</feature>
<evidence type="ECO:0000256" key="1">
    <source>
        <dbReference type="SAM" id="SignalP"/>
    </source>
</evidence>
<dbReference type="AlphaFoldDB" id="A0A0E0GIC7"/>
<dbReference type="Gramene" id="ONIVA03G07580.2">
    <property type="protein sequence ID" value="ONIVA03G07580.2"/>
    <property type="gene ID" value="ONIVA03G07580"/>
</dbReference>
<proteinExistence type="predicted"/>
<evidence type="ECO:0008006" key="4">
    <source>
        <dbReference type="Google" id="ProtNLM"/>
    </source>
</evidence>
<dbReference type="Proteomes" id="UP000006591">
    <property type="component" value="Chromosome 3"/>
</dbReference>
<sequence length="115" mass="12951">MICLGLSLCSATFLGHQASLSNYSASGLDDFGSFDLFTQTFDTFWIPIFDVGSGISSEALLNVVENKVCLVTLADRHQANKNFGNILNYLDDRKNIENQDRRRKHEVLPYKGFRV</sequence>